<reference evidence="2" key="1">
    <citation type="submission" date="2021-01" db="EMBL/GenBank/DDBJ databases">
        <title>Whole genome shotgun sequence of Virgisporangium aliadipatigenens NBRC 105644.</title>
        <authorList>
            <person name="Komaki H."/>
            <person name="Tamura T."/>
        </authorList>
    </citation>
    <scope>NUCLEOTIDE SEQUENCE</scope>
    <source>
        <strain evidence="2">NBRC 105644</strain>
    </source>
</reference>
<evidence type="ECO:0000256" key="1">
    <source>
        <dbReference type="SAM" id="MobiDB-lite"/>
    </source>
</evidence>
<dbReference type="AlphaFoldDB" id="A0A8J3YFK4"/>
<dbReference type="Proteomes" id="UP000619260">
    <property type="component" value="Unassembled WGS sequence"/>
</dbReference>
<protein>
    <submittedName>
        <fullName evidence="2">Uncharacterized protein</fullName>
    </submittedName>
</protein>
<gene>
    <name evidence="2" type="ORF">Val02_09720</name>
</gene>
<keyword evidence="3" id="KW-1185">Reference proteome</keyword>
<proteinExistence type="predicted"/>
<accession>A0A8J3YFK4</accession>
<sequence length="143" mass="14635">MSFSAAAVTTTSPRAVNFTALDSRLTTICRSRGPVKFSVCEGVAVSNFGDDVGDVGDRLVADLGAVGLSQVIADVAGSHPTRVNAAIGALRLARAANIAAGFTRHHPADFAGPCPEPRPMSSSNRTLPPTADPTDMNQSASSV</sequence>
<name>A0A8J3YFK4_9ACTN</name>
<feature type="region of interest" description="Disordered" evidence="1">
    <location>
        <begin position="109"/>
        <end position="143"/>
    </location>
</feature>
<comment type="caution">
    <text evidence="2">The sequence shown here is derived from an EMBL/GenBank/DDBJ whole genome shotgun (WGS) entry which is preliminary data.</text>
</comment>
<evidence type="ECO:0000313" key="2">
    <source>
        <dbReference type="EMBL" id="GIJ44086.1"/>
    </source>
</evidence>
<evidence type="ECO:0000313" key="3">
    <source>
        <dbReference type="Proteomes" id="UP000619260"/>
    </source>
</evidence>
<dbReference type="EMBL" id="BOPF01000003">
    <property type="protein sequence ID" value="GIJ44086.1"/>
    <property type="molecule type" value="Genomic_DNA"/>
</dbReference>
<organism evidence="2 3">
    <name type="scientific">Virgisporangium aliadipatigenens</name>
    <dbReference type="NCBI Taxonomy" id="741659"/>
    <lineage>
        <taxon>Bacteria</taxon>
        <taxon>Bacillati</taxon>
        <taxon>Actinomycetota</taxon>
        <taxon>Actinomycetes</taxon>
        <taxon>Micromonosporales</taxon>
        <taxon>Micromonosporaceae</taxon>
        <taxon>Virgisporangium</taxon>
    </lineage>
</organism>